<keyword evidence="6 8" id="KW-1133">Transmembrane helix</keyword>
<dbReference type="PANTHER" id="PTHR30472">
    <property type="entry name" value="FERRIC ENTEROBACTIN TRANSPORT SYSTEM PERMEASE PROTEIN"/>
    <property type="match status" value="1"/>
</dbReference>
<evidence type="ECO:0000256" key="1">
    <source>
        <dbReference type="ARBA" id="ARBA00004651"/>
    </source>
</evidence>
<dbReference type="InterPro" id="IPR000522">
    <property type="entry name" value="ABC_transptr_permease_BtuC"/>
</dbReference>
<protein>
    <submittedName>
        <fullName evidence="9">Iron ABC transporter permease</fullName>
    </submittedName>
</protein>
<dbReference type="Pfam" id="PF01032">
    <property type="entry name" value="FecCD"/>
    <property type="match status" value="1"/>
</dbReference>
<comment type="similarity">
    <text evidence="2">Belongs to the binding-protein-dependent transport system permease family. FecCD subfamily.</text>
</comment>
<accession>A0ABZ3EXP4</accession>
<name>A0ABZ3EXP4_9FIRM</name>
<feature type="transmembrane region" description="Helical" evidence="8">
    <location>
        <begin position="195"/>
        <end position="213"/>
    </location>
</feature>
<reference evidence="9 10" key="1">
    <citation type="submission" date="2024-02" db="EMBL/GenBank/DDBJ databases">
        <title>Bacterial strain from lacustrine sediment.</title>
        <authorList>
            <person name="Petit C."/>
            <person name="Fadhlaoui K."/>
        </authorList>
    </citation>
    <scope>NUCLEOTIDE SEQUENCE [LARGE SCALE GENOMIC DNA]</scope>
    <source>
        <strain evidence="9 10">IPX-CK</strain>
    </source>
</reference>
<sequence>MSGYHKRRRQHIVAVIVLLVLIFLLSIFMLIYGNTIYSPDVIYRVLRGEEIEGAVFTIKTLRLPRMLTGILAGMAFGMAGNTFQTLLRNDLASPDIIGVTAGSGFAAVFCILVLHMSGETVSIISLIAGLAVAVSIYLLSQGKSFSKVRLILIGIGIQAMLRAGISFVLLKGAQYDVATALRWLNGSLNGVQMDGVPSLFAVVIIGGFVLTLFGRHLKVMQLGDESAATMGVKVNIMYLVLILGAVFLVAFATSITGPIASVAFLSGPIASRLVGKSGVNTISAGLVGALLVLAADLVGQYALGTRYPAGVITGVLGAPYMLFLLVRVNSKGGNGS</sequence>
<feature type="transmembrane region" description="Helical" evidence="8">
    <location>
        <begin position="96"/>
        <end position="114"/>
    </location>
</feature>
<keyword evidence="10" id="KW-1185">Reference proteome</keyword>
<evidence type="ECO:0000256" key="7">
    <source>
        <dbReference type="ARBA" id="ARBA00023136"/>
    </source>
</evidence>
<evidence type="ECO:0000256" key="6">
    <source>
        <dbReference type="ARBA" id="ARBA00022989"/>
    </source>
</evidence>
<feature type="transmembrane region" description="Helical" evidence="8">
    <location>
        <begin position="120"/>
        <end position="139"/>
    </location>
</feature>
<feature type="transmembrane region" description="Helical" evidence="8">
    <location>
        <begin position="12"/>
        <end position="32"/>
    </location>
</feature>
<feature type="transmembrane region" description="Helical" evidence="8">
    <location>
        <begin position="234"/>
        <end position="252"/>
    </location>
</feature>
<dbReference type="SUPFAM" id="SSF81345">
    <property type="entry name" value="ABC transporter involved in vitamin B12 uptake, BtuC"/>
    <property type="match status" value="1"/>
</dbReference>
<dbReference type="PANTHER" id="PTHR30472:SF24">
    <property type="entry name" value="FERRIC ENTEROBACTIN TRANSPORT SYSTEM PERMEASE PROTEIN FEPG"/>
    <property type="match status" value="1"/>
</dbReference>
<organism evidence="9 10">
    <name type="scientific">Kineothrix sedimenti</name>
    <dbReference type="NCBI Taxonomy" id="3123317"/>
    <lineage>
        <taxon>Bacteria</taxon>
        <taxon>Bacillati</taxon>
        <taxon>Bacillota</taxon>
        <taxon>Clostridia</taxon>
        <taxon>Lachnospirales</taxon>
        <taxon>Lachnospiraceae</taxon>
        <taxon>Kineothrix</taxon>
    </lineage>
</organism>
<evidence type="ECO:0000256" key="3">
    <source>
        <dbReference type="ARBA" id="ARBA00022448"/>
    </source>
</evidence>
<proteinExistence type="inferred from homology"/>
<feature type="transmembrane region" description="Helical" evidence="8">
    <location>
        <begin position="151"/>
        <end position="175"/>
    </location>
</feature>
<feature type="transmembrane region" description="Helical" evidence="8">
    <location>
        <begin position="309"/>
        <end position="326"/>
    </location>
</feature>
<dbReference type="Gene3D" id="1.10.3470.10">
    <property type="entry name" value="ABC transporter involved in vitamin B12 uptake, BtuC"/>
    <property type="match status" value="1"/>
</dbReference>
<evidence type="ECO:0000313" key="10">
    <source>
        <dbReference type="Proteomes" id="UP001451571"/>
    </source>
</evidence>
<dbReference type="CDD" id="cd06550">
    <property type="entry name" value="TM_ABC_iron-siderophores_like"/>
    <property type="match status" value="1"/>
</dbReference>
<feature type="transmembrane region" description="Helical" evidence="8">
    <location>
        <begin position="66"/>
        <end position="84"/>
    </location>
</feature>
<gene>
    <name evidence="9" type="ORF">V6984_00750</name>
</gene>
<evidence type="ECO:0000256" key="5">
    <source>
        <dbReference type="ARBA" id="ARBA00022692"/>
    </source>
</evidence>
<keyword evidence="4" id="KW-1003">Cell membrane</keyword>
<dbReference type="InterPro" id="IPR037294">
    <property type="entry name" value="ABC_BtuC-like"/>
</dbReference>
<feature type="transmembrane region" description="Helical" evidence="8">
    <location>
        <begin position="282"/>
        <end position="303"/>
    </location>
</feature>
<evidence type="ECO:0000256" key="4">
    <source>
        <dbReference type="ARBA" id="ARBA00022475"/>
    </source>
</evidence>
<keyword evidence="7 8" id="KW-0472">Membrane</keyword>
<keyword evidence="3" id="KW-0813">Transport</keyword>
<dbReference type="Proteomes" id="UP001451571">
    <property type="component" value="Chromosome"/>
</dbReference>
<evidence type="ECO:0000313" key="9">
    <source>
        <dbReference type="EMBL" id="XAH74325.1"/>
    </source>
</evidence>
<evidence type="ECO:0000256" key="2">
    <source>
        <dbReference type="ARBA" id="ARBA00007935"/>
    </source>
</evidence>
<keyword evidence="5 8" id="KW-0812">Transmembrane</keyword>
<comment type="subcellular location">
    <subcellularLocation>
        <location evidence="1">Cell membrane</location>
        <topology evidence="1">Multi-pass membrane protein</topology>
    </subcellularLocation>
</comment>
<evidence type="ECO:0000256" key="8">
    <source>
        <dbReference type="SAM" id="Phobius"/>
    </source>
</evidence>
<dbReference type="RefSeq" id="WP_342757918.1">
    <property type="nucleotide sequence ID" value="NZ_CP146256.1"/>
</dbReference>
<dbReference type="EMBL" id="CP146256">
    <property type="protein sequence ID" value="XAH74325.1"/>
    <property type="molecule type" value="Genomic_DNA"/>
</dbReference>